<dbReference type="AlphaFoldDB" id="A0A640V3M0"/>
<dbReference type="OrthoDB" id="43980at2"/>
<keyword evidence="3" id="KW-1185">Reference proteome</keyword>
<organism evidence="2 3">
    <name type="scientific">Streptomyces tubercidicus</name>
    <dbReference type="NCBI Taxonomy" id="47759"/>
    <lineage>
        <taxon>Bacteria</taxon>
        <taxon>Bacillati</taxon>
        <taxon>Actinomycetota</taxon>
        <taxon>Actinomycetes</taxon>
        <taxon>Kitasatosporales</taxon>
        <taxon>Streptomycetaceae</taxon>
        <taxon>Streptomyces</taxon>
    </lineage>
</organism>
<evidence type="ECO:0000259" key="1">
    <source>
        <dbReference type="Pfam" id="PF01909"/>
    </source>
</evidence>
<comment type="caution">
    <text evidence="2">The sequence shown here is derived from an EMBL/GenBank/DDBJ whole genome shotgun (WGS) entry which is preliminary data.</text>
</comment>
<dbReference type="GO" id="GO:0016779">
    <property type="term" value="F:nucleotidyltransferase activity"/>
    <property type="evidence" value="ECO:0007669"/>
    <property type="project" value="InterPro"/>
</dbReference>
<dbReference type="GeneID" id="96287668"/>
<dbReference type="Gene3D" id="3.30.460.10">
    <property type="entry name" value="Beta Polymerase, domain 2"/>
    <property type="match status" value="1"/>
</dbReference>
<evidence type="ECO:0000313" key="2">
    <source>
        <dbReference type="EMBL" id="GFE41940.1"/>
    </source>
</evidence>
<sequence length="241" mass="26273">MDDPAAPTAQALSLITSHYPHALGAILGGSAAQGRATPTSDLDVAILLPDSDTSRREVIRHDGRLAELFLHTLADLPGFFAWDRARRRGTVLFIYDQGLPLMDPHGHVSRARTQARAVLASGPPPLTPTERERSRYVLTCFMDDLIDTPPADRYEQLSLADSTLREAAHLLTAHHNAWTGIGKWLPRRLLSADPERGRALLNGHKTVAENGDPAPLAAAAEKLLELLGGPLREGYTQHWGD</sequence>
<dbReference type="EMBL" id="BLIR01000003">
    <property type="protein sequence ID" value="GFE41940.1"/>
    <property type="molecule type" value="Genomic_DNA"/>
</dbReference>
<dbReference type="Pfam" id="PF01909">
    <property type="entry name" value="NTP_transf_2"/>
    <property type="match status" value="1"/>
</dbReference>
<dbReference type="RefSeq" id="WP_159749023.1">
    <property type="nucleotide sequence ID" value="NZ_BLIR01000003.1"/>
</dbReference>
<dbReference type="InterPro" id="IPR002934">
    <property type="entry name" value="Polymerase_NTP_transf_dom"/>
</dbReference>
<dbReference type="SUPFAM" id="SSF81301">
    <property type="entry name" value="Nucleotidyltransferase"/>
    <property type="match status" value="1"/>
</dbReference>
<gene>
    <name evidence="2" type="ORF">Stube_66130</name>
</gene>
<proteinExistence type="predicted"/>
<dbReference type="Proteomes" id="UP000431826">
    <property type="component" value="Unassembled WGS sequence"/>
</dbReference>
<feature type="domain" description="Polymerase nucleotidyl transferase" evidence="1">
    <location>
        <begin position="24"/>
        <end position="61"/>
    </location>
</feature>
<name>A0A640V3M0_9ACTN</name>
<accession>A0A640V3M0</accession>
<reference evidence="2 3" key="1">
    <citation type="submission" date="2019-12" db="EMBL/GenBank/DDBJ databases">
        <title>Whole genome shotgun sequence of Streptomyces tubercidicus NBRC 13090.</title>
        <authorList>
            <person name="Ichikawa N."/>
            <person name="Kimura A."/>
            <person name="Kitahashi Y."/>
            <person name="Komaki H."/>
            <person name="Tamura T."/>
        </authorList>
    </citation>
    <scope>NUCLEOTIDE SEQUENCE [LARGE SCALE GENOMIC DNA]</scope>
    <source>
        <strain evidence="2 3">NBRC 13090</strain>
    </source>
</reference>
<dbReference type="CDD" id="cd05403">
    <property type="entry name" value="NT_KNTase_like"/>
    <property type="match status" value="1"/>
</dbReference>
<dbReference type="InterPro" id="IPR043519">
    <property type="entry name" value="NT_sf"/>
</dbReference>
<protein>
    <recommendedName>
        <fullName evidence="1">Polymerase nucleotidyl transferase domain-containing protein</fullName>
    </recommendedName>
</protein>
<evidence type="ECO:0000313" key="3">
    <source>
        <dbReference type="Proteomes" id="UP000431826"/>
    </source>
</evidence>